<evidence type="ECO:0000313" key="2">
    <source>
        <dbReference type="EMBL" id="KAF5546054.1"/>
    </source>
</evidence>
<dbReference type="EMBL" id="JAAOAQ010000467">
    <property type="protein sequence ID" value="KAF5546054.1"/>
    <property type="molecule type" value="Genomic_DNA"/>
</dbReference>
<dbReference type="Gene3D" id="3.40.50.150">
    <property type="entry name" value="Vaccinia Virus protein VP39"/>
    <property type="match status" value="1"/>
</dbReference>
<organism evidence="2 3">
    <name type="scientific">Fusarium phyllophilum</name>
    <dbReference type="NCBI Taxonomy" id="47803"/>
    <lineage>
        <taxon>Eukaryota</taxon>
        <taxon>Fungi</taxon>
        <taxon>Dikarya</taxon>
        <taxon>Ascomycota</taxon>
        <taxon>Pezizomycotina</taxon>
        <taxon>Sordariomycetes</taxon>
        <taxon>Hypocreomycetidae</taxon>
        <taxon>Hypocreales</taxon>
        <taxon>Nectriaceae</taxon>
        <taxon>Fusarium</taxon>
        <taxon>Fusarium fujikuroi species complex</taxon>
    </lineage>
</organism>
<accession>A0A8H5MYQ4</accession>
<keyword evidence="2" id="KW-0489">Methyltransferase</keyword>
<name>A0A8H5MYQ4_9HYPO</name>
<proteinExistence type="predicted"/>
<dbReference type="SUPFAM" id="SSF53335">
    <property type="entry name" value="S-adenosyl-L-methionine-dependent methyltransferases"/>
    <property type="match status" value="1"/>
</dbReference>
<gene>
    <name evidence="2" type="ORF">FPHYL_10582</name>
</gene>
<keyword evidence="3" id="KW-1185">Reference proteome</keyword>
<dbReference type="Pfam" id="PF13847">
    <property type="entry name" value="Methyltransf_31"/>
    <property type="match status" value="1"/>
</dbReference>
<keyword evidence="2" id="KW-0808">Transferase</keyword>
<dbReference type="GO" id="GO:0008168">
    <property type="term" value="F:methyltransferase activity"/>
    <property type="evidence" value="ECO:0007669"/>
    <property type="project" value="UniProtKB-KW"/>
</dbReference>
<dbReference type="InterPro" id="IPR025714">
    <property type="entry name" value="Methyltranfer_dom"/>
</dbReference>
<dbReference type="AlphaFoldDB" id="A0A8H5MYQ4"/>
<evidence type="ECO:0000313" key="3">
    <source>
        <dbReference type="Proteomes" id="UP000582016"/>
    </source>
</evidence>
<sequence length="245" mass="27112">MPAAPYAGPSGYTPFSLSIYDAYVLRFSMPVYWGCSTKKDLCPLFSDSFSKRHVDIGVGTGHFLAEAIQDARRDPRDQHVTLVDFSEHSLAAARERVQSRHPDVDMRCILANAGDPLPESLQNEEFDSASLFLILHCMPGPTTSKTKAIANAKSLLTSQGVLVGCTVLGKRWEKTDGGYVVKNEKPRGMLAGFALRLYNKQGIFDNWQDDPNVLVEALKAEFEEAETSVVDLMFMFRASKPRSDG</sequence>
<dbReference type="Proteomes" id="UP000582016">
    <property type="component" value="Unassembled WGS sequence"/>
</dbReference>
<reference evidence="2 3" key="1">
    <citation type="submission" date="2020-05" db="EMBL/GenBank/DDBJ databases">
        <title>Identification and distribution of gene clusters putatively required for synthesis of sphingolipid metabolism inhibitors in phylogenetically diverse species of the filamentous fungus Fusarium.</title>
        <authorList>
            <person name="Kim H.-S."/>
            <person name="Busman M."/>
            <person name="Brown D.W."/>
            <person name="Divon H."/>
            <person name="Uhlig S."/>
            <person name="Proctor R.H."/>
        </authorList>
    </citation>
    <scope>NUCLEOTIDE SEQUENCE [LARGE SCALE GENOMIC DNA]</scope>
    <source>
        <strain evidence="2 3">NRRL 13617</strain>
    </source>
</reference>
<protein>
    <submittedName>
        <fullName evidence="2">Methyltransferase</fullName>
    </submittedName>
</protein>
<dbReference type="GO" id="GO:0032259">
    <property type="term" value="P:methylation"/>
    <property type="evidence" value="ECO:0007669"/>
    <property type="project" value="UniProtKB-KW"/>
</dbReference>
<comment type="caution">
    <text evidence="2">The sequence shown here is derived from an EMBL/GenBank/DDBJ whole genome shotgun (WGS) entry which is preliminary data.</text>
</comment>
<feature type="domain" description="Methyltransferase" evidence="1">
    <location>
        <begin position="52"/>
        <end position="167"/>
    </location>
</feature>
<dbReference type="InterPro" id="IPR029063">
    <property type="entry name" value="SAM-dependent_MTases_sf"/>
</dbReference>
<dbReference type="OrthoDB" id="10061782at2759"/>
<evidence type="ECO:0000259" key="1">
    <source>
        <dbReference type="Pfam" id="PF13847"/>
    </source>
</evidence>
<dbReference type="CDD" id="cd02440">
    <property type="entry name" value="AdoMet_MTases"/>
    <property type="match status" value="1"/>
</dbReference>